<gene>
    <name evidence="1" type="ORF">HGH91_06185</name>
</gene>
<name>A0A847SDE9_9BACT</name>
<comment type="caution">
    <text evidence="1">The sequence shown here is derived from an EMBL/GenBank/DDBJ whole genome shotgun (WGS) entry which is preliminary data.</text>
</comment>
<evidence type="ECO:0000313" key="1">
    <source>
        <dbReference type="EMBL" id="NLR78204.1"/>
    </source>
</evidence>
<reference evidence="1 2" key="1">
    <citation type="submission" date="2020-04" db="EMBL/GenBank/DDBJ databases">
        <authorList>
            <person name="Yin C."/>
        </authorList>
    </citation>
    <scope>NUCLEOTIDE SEQUENCE [LARGE SCALE GENOMIC DNA]</scope>
    <source>
        <strain evidence="1 2">Ak56</strain>
    </source>
</reference>
<dbReference type="AlphaFoldDB" id="A0A847SDE9"/>
<protein>
    <submittedName>
        <fullName evidence="1">Uncharacterized protein</fullName>
    </submittedName>
</protein>
<evidence type="ECO:0000313" key="2">
    <source>
        <dbReference type="Proteomes" id="UP000552864"/>
    </source>
</evidence>
<dbReference type="RefSeq" id="WP_168737549.1">
    <property type="nucleotide sequence ID" value="NZ_JABAHZ010000001.1"/>
</dbReference>
<dbReference type="Proteomes" id="UP000552864">
    <property type="component" value="Unassembled WGS sequence"/>
</dbReference>
<proteinExistence type="predicted"/>
<keyword evidence="2" id="KW-1185">Reference proteome</keyword>
<accession>A0A847SDE9</accession>
<organism evidence="1 2">
    <name type="scientific">Chitinophaga eiseniae</name>
    <dbReference type="NCBI Taxonomy" id="634771"/>
    <lineage>
        <taxon>Bacteria</taxon>
        <taxon>Pseudomonadati</taxon>
        <taxon>Bacteroidota</taxon>
        <taxon>Chitinophagia</taxon>
        <taxon>Chitinophagales</taxon>
        <taxon>Chitinophagaceae</taxon>
        <taxon>Chitinophaga</taxon>
    </lineage>
</organism>
<sequence>MKLFNLDLHATVIKDLMDIFEGLGHSVDHWSISSHSWVHGWEKKEVDVVNQYTWKHLNETMCRRFYQRYRDTLCMYDAFVVTHTPAFALLYRDFNKPIIVVASTRYEAPFTMSKRKWEWLNNGLSELSSQHLLCRVANNKYDQQYCEKFTNISWTHIPSYCDHASTPWRPVGRRFLVDSKHALLPLRNVNTVLKKALGRFKWADMSTYAGVIVIPYNVSVMTVFEYYTACIPLFFPSKEFCMELYTRFPHLGIFSEISWMQIAGIQGPTALPISPNDPNNYQKADVVAQWINNCDWFDATWMPHITYFNSFPDLEAKLRTADLEDISKKMYTHNIIRKQKIAQLWSQQLNNLMAQNGR</sequence>
<dbReference type="EMBL" id="JABAHZ010000001">
    <property type="protein sequence ID" value="NLR78204.1"/>
    <property type="molecule type" value="Genomic_DNA"/>
</dbReference>